<keyword evidence="2" id="KW-1185">Reference proteome</keyword>
<dbReference type="InterPro" id="IPR021889">
    <property type="entry name" value="DUF3500"/>
</dbReference>
<dbReference type="STRING" id="153971.AWC19_09800"/>
<proteinExistence type="predicted"/>
<accession>A0A1X1ZM56</accession>
<dbReference type="OrthoDB" id="581140at2"/>
<evidence type="ECO:0000313" key="2">
    <source>
        <dbReference type="Proteomes" id="UP000193529"/>
    </source>
</evidence>
<dbReference type="PANTHER" id="PTHR37489">
    <property type="entry name" value="DUF3500 DOMAIN-CONTAINING PROTEIN"/>
    <property type="match status" value="1"/>
</dbReference>
<organism evidence="1 2">
    <name type="scientific">Mycobacterium palustre</name>
    <dbReference type="NCBI Taxonomy" id="153971"/>
    <lineage>
        <taxon>Bacteria</taxon>
        <taxon>Bacillati</taxon>
        <taxon>Actinomycetota</taxon>
        <taxon>Actinomycetes</taxon>
        <taxon>Mycobacteriales</taxon>
        <taxon>Mycobacteriaceae</taxon>
        <taxon>Mycobacterium</taxon>
        <taxon>Mycobacterium simiae complex</taxon>
    </lineage>
</organism>
<sequence>MTADFRNHLLPPDHPRVAGLGHLDAVSFTDAAFDAPFIGDVLRGWQKAFREGSFRGVTSDGSVIPGLFEPGADEGAPVAQAVSAANDLLNKLSPQARDQLNHPLDSRVWRAWFNPEFYINRYGLRLEEQDPAIRELALAVIEASLSEKGYGLIRNIMRTNKFLGDLVGLPKIMNENSYNINLFGEPSTEAPWGWNFYGHHLCLNCLFIGNQQVLTPIFFGAEPNEIDEGEYAGTVIFSEQEQAGVAFMESLPAELAEQAILYRSTRDPNMPAGRVVPGDELHLGGAFQNNRVIPYEGLPMSRCTAQQQDSLVKLVESFLSYQPDGPRAARLEEVRRHLDETWFCWIGGTRAPEPFYFRIQSPVIFIEFDHHAGIYLANTEPERFHIHIIVRTPNGNDYGAELVRQATGTKHSLEALP</sequence>
<comment type="caution">
    <text evidence="1">The sequence shown here is derived from an EMBL/GenBank/DDBJ whole genome shotgun (WGS) entry which is preliminary data.</text>
</comment>
<name>A0A1X1ZM56_9MYCO</name>
<evidence type="ECO:0000313" key="1">
    <source>
        <dbReference type="EMBL" id="ORW24392.1"/>
    </source>
</evidence>
<dbReference type="Proteomes" id="UP000193529">
    <property type="component" value="Unassembled WGS sequence"/>
</dbReference>
<gene>
    <name evidence="1" type="ORF">AWC19_09800</name>
</gene>
<reference evidence="1 2" key="1">
    <citation type="submission" date="2016-01" db="EMBL/GenBank/DDBJ databases">
        <title>The new phylogeny of the genus Mycobacterium.</title>
        <authorList>
            <person name="Tarcisio F."/>
            <person name="Conor M."/>
            <person name="Antonella G."/>
            <person name="Elisabetta G."/>
            <person name="Giulia F.S."/>
            <person name="Sara T."/>
            <person name="Anna F."/>
            <person name="Clotilde B."/>
            <person name="Roberto B."/>
            <person name="Veronica D.S."/>
            <person name="Fabio R."/>
            <person name="Monica P."/>
            <person name="Olivier J."/>
            <person name="Enrico T."/>
            <person name="Nicola S."/>
        </authorList>
    </citation>
    <scope>NUCLEOTIDE SEQUENCE [LARGE SCALE GENOMIC DNA]</scope>
    <source>
        <strain evidence="1 2">DSM 44572</strain>
    </source>
</reference>
<dbReference type="PANTHER" id="PTHR37489:SF1">
    <property type="entry name" value="DUF3500 DOMAIN-CONTAINING PROTEIN"/>
    <property type="match status" value="1"/>
</dbReference>
<dbReference type="Pfam" id="PF12006">
    <property type="entry name" value="DUF3500"/>
    <property type="match status" value="1"/>
</dbReference>
<protein>
    <recommendedName>
        <fullName evidence="3">DUF3500 domain-containing protein</fullName>
    </recommendedName>
</protein>
<evidence type="ECO:0008006" key="3">
    <source>
        <dbReference type="Google" id="ProtNLM"/>
    </source>
</evidence>
<dbReference type="RefSeq" id="WP_085078710.1">
    <property type="nucleotide sequence ID" value="NZ_LQPJ01000102.1"/>
</dbReference>
<dbReference type="EMBL" id="LQPJ01000102">
    <property type="protein sequence ID" value="ORW24392.1"/>
    <property type="molecule type" value="Genomic_DNA"/>
</dbReference>
<dbReference type="AlphaFoldDB" id="A0A1X1ZM56"/>